<evidence type="ECO:0000256" key="12">
    <source>
        <dbReference type="ARBA" id="ARBA00023125"/>
    </source>
</evidence>
<dbReference type="AlphaFoldDB" id="A0A2S2KQW1"/>
<feature type="zinc finger region" description="C4-type" evidence="14">
    <location>
        <begin position="737"/>
        <end position="763"/>
    </location>
</feature>
<dbReference type="Gene3D" id="1.20.1580.10">
    <property type="entry name" value="ABC transporter ATPase like domain"/>
    <property type="match status" value="2"/>
</dbReference>
<dbReference type="PANTHER" id="PTHR43152:SF3">
    <property type="entry name" value="UVRABC SYSTEM PROTEIN A"/>
    <property type="match status" value="1"/>
</dbReference>
<accession>A0A2S2KQW1</accession>
<keyword evidence="2 14" id="KW-0963">Cytoplasm</keyword>
<evidence type="ECO:0000313" key="17">
    <source>
        <dbReference type="Proteomes" id="UP000245829"/>
    </source>
</evidence>
<dbReference type="PROSITE" id="PS00211">
    <property type="entry name" value="ABC_TRANSPORTER_1"/>
    <property type="match status" value="2"/>
</dbReference>
<dbReference type="Pfam" id="PF17760">
    <property type="entry name" value="UvrA_inter"/>
    <property type="match status" value="1"/>
</dbReference>
<evidence type="ECO:0000256" key="6">
    <source>
        <dbReference type="ARBA" id="ARBA00022763"/>
    </source>
</evidence>
<evidence type="ECO:0000256" key="1">
    <source>
        <dbReference type="ARBA" id="ARBA00004496"/>
    </source>
</evidence>
<dbReference type="GO" id="GO:0009380">
    <property type="term" value="C:excinuclease repair complex"/>
    <property type="evidence" value="ECO:0007669"/>
    <property type="project" value="InterPro"/>
</dbReference>
<dbReference type="InterPro" id="IPR027417">
    <property type="entry name" value="P-loop_NTPase"/>
</dbReference>
<dbReference type="GO" id="GO:0005737">
    <property type="term" value="C:cytoplasm"/>
    <property type="evidence" value="ECO:0007669"/>
    <property type="project" value="UniProtKB-SubCell"/>
</dbReference>
<dbReference type="GeneID" id="76208938"/>
<comment type="caution">
    <text evidence="16">The sequence shown here is derived from an EMBL/GenBank/DDBJ whole genome shotgun (WGS) entry which is preliminary data.</text>
</comment>
<gene>
    <name evidence="14" type="primary">uvrA</name>
    <name evidence="16" type="ORF">NZNM25_07380</name>
</gene>
<dbReference type="EMBL" id="BGKI01000004">
    <property type="protein sequence ID" value="GBH33947.1"/>
    <property type="molecule type" value="Genomic_DNA"/>
</dbReference>
<dbReference type="NCBIfam" id="TIGR00630">
    <property type="entry name" value="uvra"/>
    <property type="match status" value="1"/>
</dbReference>
<keyword evidence="3 14" id="KW-0479">Metal-binding</keyword>
<dbReference type="InterPro" id="IPR041102">
    <property type="entry name" value="UvrA_inter"/>
</dbReference>
<evidence type="ECO:0000256" key="5">
    <source>
        <dbReference type="ARBA" id="ARBA00022741"/>
    </source>
</evidence>
<dbReference type="GO" id="GO:0006289">
    <property type="term" value="P:nucleotide-excision repair"/>
    <property type="evidence" value="ECO:0007669"/>
    <property type="project" value="UniProtKB-UniRule"/>
</dbReference>
<feature type="binding site" evidence="14">
    <location>
        <begin position="638"/>
        <end position="645"/>
    </location>
    <ligand>
        <name>ATP</name>
        <dbReference type="ChEBI" id="CHEBI:30616"/>
    </ligand>
</feature>
<dbReference type="Gene3D" id="3.30.1490.20">
    <property type="entry name" value="ATP-grasp fold, A domain"/>
    <property type="match status" value="1"/>
</dbReference>
<dbReference type="Gene3D" id="3.40.50.300">
    <property type="entry name" value="P-loop containing nucleotide triphosphate hydrolases"/>
    <property type="match status" value="2"/>
</dbReference>
<comment type="subunit">
    <text evidence="14">Forms a heterotetramer with UvrB during the search for lesions.</text>
</comment>
<dbReference type="GO" id="GO:0009432">
    <property type="term" value="P:SOS response"/>
    <property type="evidence" value="ECO:0007669"/>
    <property type="project" value="UniProtKB-UniRule"/>
</dbReference>
<name>A0A2S2KQW1_9ARCH</name>
<keyword evidence="5 14" id="KW-0547">Nucleotide-binding</keyword>
<keyword evidence="4 14" id="KW-0677">Repeat</keyword>
<dbReference type="GO" id="GO:0016887">
    <property type="term" value="F:ATP hydrolysis activity"/>
    <property type="evidence" value="ECO:0007669"/>
    <property type="project" value="InterPro"/>
</dbReference>
<dbReference type="PANTHER" id="PTHR43152">
    <property type="entry name" value="UVRABC SYSTEM PROTEIN A"/>
    <property type="match status" value="1"/>
</dbReference>
<dbReference type="GO" id="GO:0005524">
    <property type="term" value="F:ATP binding"/>
    <property type="evidence" value="ECO:0007669"/>
    <property type="project" value="UniProtKB-UniRule"/>
</dbReference>
<keyword evidence="8 14" id="KW-0863">Zinc-finger</keyword>
<keyword evidence="9 14" id="KW-0862">Zinc</keyword>
<keyword evidence="13 14" id="KW-0234">DNA repair</keyword>
<evidence type="ECO:0000313" key="16">
    <source>
        <dbReference type="EMBL" id="GBH33947.1"/>
    </source>
</evidence>
<dbReference type="Gene3D" id="1.10.8.280">
    <property type="entry name" value="ABC transporter ATPase domain-like"/>
    <property type="match status" value="1"/>
</dbReference>
<evidence type="ECO:0000259" key="15">
    <source>
        <dbReference type="PROSITE" id="PS50893"/>
    </source>
</evidence>
<evidence type="ECO:0000256" key="10">
    <source>
        <dbReference type="ARBA" id="ARBA00022840"/>
    </source>
</evidence>
<proteinExistence type="inferred from homology"/>
<organism evidence="16 17">
    <name type="scientific">Nitrosopumilus zosterae</name>
    <dbReference type="NCBI Taxonomy" id="718286"/>
    <lineage>
        <taxon>Archaea</taxon>
        <taxon>Nitrososphaerota</taxon>
        <taxon>Nitrososphaeria</taxon>
        <taxon>Nitrosopumilales</taxon>
        <taxon>Nitrosopumilaceae</taxon>
        <taxon>Nitrosopumilus</taxon>
    </lineage>
</organism>
<keyword evidence="11 14" id="KW-0267">Excision nuclease</keyword>
<keyword evidence="17" id="KW-1185">Reference proteome</keyword>
<dbReference type="Pfam" id="PF17755">
    <property type="entry name" value="UvrA_DNA-bind"/>
    <property type="match status" value="1"/>
</dbReference>
<evidence type="ECO:0000256" key="3">
    <source>
        <dbReference type="ARBA" id="ARBA00022723"/>
    </source>
</evidence>
<comment type="subcellular location">
    <subcellularLocation>
        <location evidence="1 14">Cytoplasm</location>
    </subcellularLocation>
</comment>
<dbReference type="RefSeq" id="WP_109876599.1">
    <property type="nucleotide sequence ID" value="NZ_AP026695.1"/>
</dbReference>
<evidence type="ECO:0000256" key="7">
    <source>
        <dbReference type="ARBA" id="ARBA00022769"/>
    </source>
</evidence>
<evidence type="ECO:0000256" key="14">
    <source>
        <dbReference type="HAMAP-Rule" id="MF_00205"/>
    </source>
</evidence>
<evidence type="ECO:0000256" key="9">
    <source>
        <dbReference type="ARBA" id="ARBA00022833"/>
    </source>
</evidence>
<dbReference type="OrthoDB" id="7896at2157"/>
<dbReference type="CDD" id="cd03270">
    <property type="entry name" value="ABC_UvrA_I"/>
    <property type="match status" value="1"/>
</dbReference>
<sequence length="941" mass="104887">MVETKLKIRGARHHNLKNLDIDIPKNKLVVISGLSGSGKSTLAFDTIYAEGQRRYVESLSAYARQFLEMMDKPDVDSIEGLSPAISIQQKTTSKNPRSTVGTTTEIYDYMRLLYARIGIPYCTNCGRKVSTQSVERICDSVLKDFSGKKILILAPIIQRKKGTYEKLFEQIKKDGYSRVRINGEILSLDDEIPPLDRQKWHNIEIIVDRITSEKSERSRLFEAIQTAIKASKGDVMIATDKDEKIFSQNNACPYCGLTVGELEPRSFSFNSPFGMCKTCNGLGVKMEFDADLVIPDKTKSILDGAIVPWSGRFSSFRRQALRAVGMKFGFDLMTPLEKIKPKHFDIILHGTSDLIDFKYRSKSGDSSWQYTDAFEGVLVNLQRVFMETDSESKREWLKQFMRDTPCNSCDGKKLKPESLAVKINEKGIMDVCDMSIDHCYDFFSTLKLTENEQYIAKDVLKEIKERLEFLMNVGLNYLSLNRLSSTLSGGESQRIRLATQIGSNLTGVLYVLDEPTIGLHQRDNARLIKTLNKLRNLGNSVIVVEHDEEVIRNSDWIVDLGPGAGVHGGNVVFEGTVDKILNGSNSVTGAYLKDNSLIALKNKIRNRSGSLIIRKASENNLKDIDVEIPLGFFVSVTGVSGSGKSTLINDVLLKTLESHFYKTNVRPGNHKEIVGLENIDKVIAIDQSPIGRTPRSNPATYIGAFTPIRELYANTELSKERGYAPGQFSFNVADGRCFACDGDGVKQIEMQFLSDVYVKCDECKGKRYNTETLSVLYKGKNISDILDMTVYEALNFFENIPSIKRKLQTVYDVGLGYVKLGQSSTTLSGGEAQRVKLASELSKRGTGKTLYILDEPTTGLHFADVQKLLDVLNRLVNLGNTVVVIEHNMDVIKNSDWVIDLGPEGGDEGGKIVASGTPHDLAKAPGSYTGKFLKKLLKNDF</sequence>
<feature type="domain" description="ABC transporter" evidence="15">
    <location>
        <begin position="604"/>
        <end position="934"/>
    </location>
</feature>
<feature type="binding site" evidence="14">
    <location>
        <begin position="33"/>
        <end position="40"/>
    </location>
    <ligand>
        <name>ATP</name>
        <dbReference type="ChEBI" id="CHEBI:30616"/>
    </ligand>
</feature>
<keyword evidence="7 14" id="KW-0228">DNA excision</keyword>
<keyword evidence="14" id="KW-0742">SOS response</keyword>
<comment type="function">
    <text evidence="14">The UvrABC repair system catalyzes the recognition and processing of DNA lesions. UvrA is an ATPase and a DNA-binding protein. A damage recognition complex composed of 2 UvrA and 2 UvrB subunits scans DNA for abnormalities. When the presence of a lesion has been verified by UvrB, the UvrA molecules dissociate.</text>
</comment>
<keyword evidence="12 14" id="KW-0238">DNA-binding</keyword>
<evidence type="ECO:0000256" key="2">
    <source>
        <dbReference type="ARBA" id="ARBA00022490"/>
    </source>
</evidence>
<evidence type="ECO:0000256" key="11">
    <source>
        <dbReference type="ARBA" id="ARBA00022881"/>
    </source>
</evidence>
<dbReference type="PROSITE" id="PS50893">
    <property type="entry name" value="ABC_TRANSPORTER_2"/>
    <property type="match status" value="1"/>
</dbReference>
<dbReference type="GO" id="GO:0003677">
    <property type="term" value="F:DNA binding"/>
    <property type="evidence" value="ECO:0007669"/>
    <property type="project" value="UniProtKB-UniRule"/>
</dbReference>
<dbReference type="Proteomes" id="UP000245829">
    <property type="component" value="Unassembled WGS sequence"/>
</dbReference>
<dbReference type="InterPro" id="IPR013815">
    <property type="entry name" value="ATP_grasp_subdomain_1"/>
</dbReference>
<dbReference type="SUPFAM" id="SSF52540">
    <property type="entry name" value="P-loop containing nucleoside triphosphate hydrolases"/>
    <property type="match status" value="2"/>
</dbReference>
<feature type="zinc finger region" description="C4-type" evidence="14">
    <location>
        <begin position="252"/>
        <end position="279"/>
    </location>
</feature>
<dbReference type="GO" id="GO:0008270">
    <property type="term" value="F:zinc ion binding"/>
    <property type="evidence" value="ECO:0007669"/>
    <property type="project" value="UniProtKB-UniRule"/>
</dbReference>
<dbReference type="InterPro" id="IPR004602">
    <property type="entry name" value="UvrA"/>
</dbReference>
<reference evidence="16 17" key="1">
    <citation type="submission" date="2018-05" db="EMBL/GenBank/DDBJ databases">
        <title>genome sequencing of Nitrosopumilus sp. NM25.</title>
        <authorList>
            <person name="Mori K."/>
            <person name="Nakagawa T."/>
        </authorList>
    </citation>
    <scope>NUCLEOTIDE SEQUENCE [LARGE SCALE GENOMIC DNA]</scope>
    <source>
        <strain evidence="16 17">NM25</strain>
    </source>
</reference>
<dbReference type="InterPro" id="IPR041552">
    <property type="entry name" value="UvrA_DNA-bd"/>
</dbReference>
<dbReference type="HAMAP" id="MF_00205">
    <property type="entry name" value="UvrA"/>
    <property type="match status" value="1"/>
</dbReference>
<keyword evidence="10 14" id="KW-0067">ATP-binding</keyword>
<protein>
    <recommendedName>
        <fullName evidence="14">UvrABC system protein A</fullName>
        <shortName evidence="14">UvrA protein</shortName>
    </recommendedName>
    <alternativeName>
        <fullName evidence="14">Excinuclease ABC subunit A</fullName>
    </alternativeName>
</protein>
<evidence type="ECO:0000256" key="8">
    <source>
        <dbReference type="ARBA" id="ARBA00022771"/>
    </source>
</evidence>
<dbReference type="NCBIfam" id="NF001503">
    <property type="entry name" value="PRK00349.1"/>
    <property type="match status" value="1"/>
</dbReference>
<dbReference type="GO" id="GO:0009381">
    <property type="term" value="F:excinuclease ABC activity"/>
    <property type="evidence" value="ECO:0007669"/>
    <property type="project" value="UniProtKB-UniRule"/>
</dbReference>
<evidence type="ECO:0000256" key="4">
    <source>
        <dbReference type="ARBA" id="ARBA00022737"/>
    </source>
</evidence>
<keyword evidence="6 14" id="KW-0227">DNA damage</keyword>
<dbReference type="FunFam" id="3.40.50.300:FF:000028">
    <property type="entry name" value="UvrABC system protein A"/>
    <property type="match status" value="1"/>
</dbReference>
<dbReference type="InterPro" id="IPR003439">
    <property type="entry name" value="ABC_transporter-like_ATP-bd"/>
</dbReference>
<dbReference type="InterPro" id="IPR017871">
    <property type="entry name" value="ABC_transporter-like_CS"/>
</dbReference>
<evidence type="ECO:0000256" key="13">
    <source>
        <dbReference type="ARBA" id="ARBA00023204"/>
    </source>
</evidence>
<dbReference type="CDD" id="cd03271">
    <property type="entry name" value="ABC_UvrA_II"/>
    <property type="match status" value="1"/>
</dbReference>
<comment type="similarity">
    <text evidence="14">Belongs to the ABC transporter superfamily. UvrA family.</text>
</comment>